<evidence type="ECO:0000256" key="2">
    <source>
        <dbReference type="ARBA" id="ARBA00022490"/>
    </source>
</evidence>
<keyword evidence="6 8" id="KW-0067">ATP-binding</keyword>
<dbReference type="SUPFAM" id="SSF52402">
    <property type="entry name" value="Adenine nucleotide alpha hydrolases-like"/>
    <property type="match status" value="1"/>
</dbReference>
<dbReference type="EC" id="6.3.4.19" evidence="8"/>
<reference evidence="10 11" key="1">
    <citation type="journal article" date="2008" name="J. Bacteriol.">
        <title>Comparative genome analysis of 'Candidatus Phytoplasma australiense' (subgroup tuf-Australia I; rp-A) and 'Ca. Phytoplasma asteris' strains OY-M and AY-WB.</title>
        <authorList>
            <person name="Tran-Nguyen L.T."/>
            <person name="Kube M."/>
            <person name="Schneider B."/>
            <person name="Reinhardt R."/>
            <person name="Gibb K.S."/>
        </authorList>
    </citation>
    <scope>NUCLEOTIDE SEQUENCE [LARGE SCALE GENOMIC DNA]</scope>
</reference>
<name>B1VA48_PHYAS</name>
<gene>
    <name evidence="10" type="primary">mesJ</name>
    <name evidence="8" type="synonym">tilS</name>
    <name evidence="10" type="ordered locus">PA0487</name>
</gene>
<dbReference type="Pfam" id="PF01171">
    <property type="entry name" value="ATP_bind_3"/>
    <property type="match status" value="1"/>
</dbReference>
<evidence type="ECO:0000256" key="5">
    <source>
        <dbReference type="ARBA" id="ARBA00022741"/>
    </source>
</evidence>
<comment type="function">
    <text evidence="8">Ligates lysine onto the cytidine present at position 34 of the AUA codon-specific tRNA(Ile) that contains the anticodon CAU, in an ATP-dependent manner. Cytidine is converted to lysidine, thus changing the amino acid specificity of the tRNA from methionine to isoleucine.</text>
</comment>
<dbReference type="PANTHER" id="PTHR43033">
    <property type="entry name" value="TRNA(ILE)-LYSIDINE SYNTHASE-RELATED"/>
    <property type="match status" value="1"/>
</dbReference>
<evidence type="ECO:0000313" key="10">
    <source>
        <dbReference type="EMBL" id="CAM11821.1"/>
    </source>
</evidence>
<dbReference type="KEGG" id="pal:PA0487"/>
<dbReference type="Gene3D" id="3.40.50.620">
    <property type="entry name" value="HUPs"/>
    <property type="match status" value="1"/>
</dbReference>
<dbReference type="NCBIfam" id="TIGR02432">
    <property type="entry name" value="lysidine_TilS_N"/>
    <property type="match status" value="1"/>
</dbReference>
<dbReference type="GO" id="GO:0005737">
    <property type="term" value="C:cytoplasm"/>
    <property type="evidence" value="ECO:0007669"/>
    <property type="project" value="UniProtKB-SubCell"/>
</dbReference>
<dbReference type="Pfam" id="PF11734">
    <property type="entry name" value="TilS_C"/>
    <property type="match status" value="1"/>
</dbReference>
<proteinExistence type="inferred from homology"/>
<dbReference type="InterPro" id="IPR012796">
    <property type="entry name" value="Lysidine-tRNA-synth_C"/>
</dbReference>
<keyword evidence="2 8" id="KW-0963">Cytoplasm</keyword>
<dbReference type="eggNOG" id="COG0037">
    <property type="taxonomic scope" value="Bacteria"/>
</dbReference>
<evidence type="ECO:0000256" key="8">
    <source>
        <dbReference type="HAMAP-Rule" id="MF_01161"/>
    </source>
</evidence>
<dbReference type="Proteomes" id="UP000008323">
    <property type="component" value="Chromosome"/>
</dbReference>
<dbReference type="NCBIfam" id="TIGR02433">
    <property type="entry name" value="lysidine_TilS_C"/>
    <property type="match status" value="1"/>
</dbReference>
<accession>B1VA48</accession>
<evidence type="ECO:0000256" key="3">
    <source>
        <dbReference type="ARBA" id="ARBA00022598"/>
    </source>
</evidence>
<evidence type="ECO:0000313" key="11">
    <source>
        <dbReference type="Proteomes" id="UP000008323"/>
    </source>
</evidence>
<dbReference type="PANTHER" id="PTHR43033:SF1">
    <property type="entry name" value="TRNA(ILE)-LYSIDINE SYNTHASE-RELATED"/>
    <property type="match status" value="1"/>
</dbReference>
<keyword evidence="3 8" id="KW-0436">Ligase</keyword>
<comment type="similarity">
    <text evidence="8">Belongs to the tRNA(Ile)-lysidine synthase family.</text>
</comment>
<dbReference type="EMBL" id="AM422018">
    <property type="protein sequence ID" value="CAM11821.1"/>
    <property type="molecule type" value="Genomic_DNA"/>
</dbReference>
<dbReference type="InterPro" id="IPR012795">
    <property type="entry name" value="tRNA_Ile_lys_synt_N"/>
</dbReference>
<organism evidence="10 11">
    <name type="scientific">Phytoplasma australiense</name>
    <dbReference type="NCBI Taxonomy" id="59748"/>
    <lineage>
        <taxon>Bacteria</taxon>
        <taxon>Bacillati</taxon>
        <taxon>Mycoplasmatota</taxon>
        <taxon>Mollicutes</taxon>
        <taxon>Acholeplasmatales</taxon>
        <taxon>Acholeplasmataceae</taxon>
        <taxon>Candidatus Phytoplasma</taxon>
        <taxon>16SrXII (Stolbur group)</taxon>
    </lineage>
</organism>
<dbReference type="GO" id="GO:0006400">
    <property type="term" value="P:tRNA modification"/>
    <property type="evidence" value="ECO:0007669"/>
    <property type="project" value="UniProtKB-UniRule"/>
</dbReference>
<dbReference type="SUPFAM" id="SSF56037">
    <property type="entry name" value="PheT/TilS domain"/>
    <property type="match status" value="1"/>
</dbReference>
<evidence type="ECO:0000256" key="6">
    <source>
        <dbReference type="ARBA" id="ARBA00022840"/>
    </source>
</evidence>
<dbReference type="GO" id="GO:0032267">
    <property type="term" value="F:tRNA(Ile)-lysidine synthase activity"/>
    <property type="evidence" value="ECO:0007669"/>
    <property type="project" value="UniProtKB-EC"/>
</dbReference>
<evidence type="ECO:0000256" key="1">
    <source>
        <dbReference type="ARBA" id="ARBA00004496"/>
    </source>
</evidence>
<comment type="subcellular location">
    <subcellularLocation>
        <location evidence="1 8">Cytoplasm</location>
    </subcellularLocation>
</comment>
<dbReference type="InterPro" id="IPR014729">
    <property type="entry name" value="Rossmann-like_a/b/a_fold"/>
</dbReference>
<dbReference type="HAMAP" id="MF_01161">
    <property type="entry name" value="tRNA_Ile_lys_synt"/>
    <property type="match status" value="1"/>
</dbReference>
<dbReference type="InterPro" id="IPR012094">
    <property type="entry name" value="tRNA_Ile_lys_synt"/>
</dbReference>
<dbReference type="CDD" id="cd01992">
    <property type="entry name" value="TilS_N"/>
    <property type="match status" value="1"/>
</dbReference>
<protein>
    <recommendedName>
        <fullName evidence="8">tRNA(Ile)-lysidine synthase</fullName>
        <ecNumber evidence="8">6.3.4.19</ecNumber>
    </recommendedName>
    <alternativeName>
        <fullName evidence="8">tRNA(Ile)-2-lysyl-cytidine synthase</fullName>
    </alternativeName>
    <alternativeName>
        <fullName evidence="8">tRNA(Ile)-lysidine synthetase</fullName>
    </alternativeName>
</protein>
<dbReference type="InterPro" id="IPR011063">
    <property type="entry name" value="TilS/TtcA_N"/>
</dbReference>
<dbReference type="SMART" id="SM00977">
    <property type="entry name" value="TilS_C"/>
    <property type="match status" value="1"/>
</dbReference>
<dbReference type="AlphaFoldDB" id="B1VA48"/>
<evidence type="ECO:0000256" key="7">
    <source>
        <dbReference type="ARBA" id="ARBA00048539"/>
    </source>
</evidence>
<keyword evidence="5 8" id="KW-0547">Nucleotide-binding</keyword>
<feature type="binding site" evidence="8">
    <location>
        <begin position="18"/>
        <end position="23"/>
    </location>
    <ligand>
        <name>ATP</name>
        <dbReference type="ChEBI" id="CHEBI:30616"/>
    </ligand>
</feature>
<keyword evidence="4 8" id="KW-0819">tRNA processing</keyword>
<sequence>MKLALKLDFQKTYIIAVSGGVDSMVLLDFLWSQKYKLKVVHFNHLKRLNAIKDKNLIQSYCDQRKIPFYYFELQLNPQNFQTEARLLRQEKLKQIAKKYQTPYVITAHHLDDLAETILQKISRGSTLLGYSGMQPKLFFEEFIFLKPFLYLAKAEIIAYAQKNKIAYLSDYTNQLDIYQRNQIRNHVIPYLKEKTNFLQNIKKFSCLLSETQDFIRKQTLFFIQHNKAPKESFFSFQKDTNFFLIKSFLFLDKVIQKDIIIYLLEQKRIDKNWLVVESIIKGLAFAKNPNLSWKLNSNYDLIKSYNYFGIIALDGFLKFKKKFFKKPLLYASTCKVCLASLQQVITLNCDLVNIAFPLKLRQRKPGDYLKFSFGKQKLKNFLINKKVPLFERDNLWLIVDSKDNVLWIPHLYINHTLGNKDLFSLGLKKETFNYL</sequence>
<dbReference type="STRING" id="59748.PA0487"/>
<dbReference type="GO" id="GO:0005524">
    <property type="term" value="F:ATP binding"/>
    <property type="evidence" value="ECO:0007669"/>
    <property type="project" value="UniProtKB-UniRule"/>
</dbReference>
<comment type="domain">
    <text evidence="8">The N-terminal region contains the highly conserved SGGXDS motif, predicted to be a P-loop motif involved in ATP binding.</text>
</comment>
<feature type="domain" description="Lysidine-tRNA(Ile) synthetase C-terminal" evidence="9">
    <location>
        <begin position="358"/>
        <end position="425"/>
    </location>
</feature>
<evidence type="ECO:0000256" key="4">
    <source>
        <dbReference type="ARBA" id="ARBA00022694"/>
    </source>
</evidence>
<comment type="catalytic activity">
    <reaction evidence="7 8">
        <text>cytidine(34) in tRNA(Ile2) + L-lysine + ATP = lysidine(34) in tRNA(Ile2) + AMP + diphosphate + H(+)</text>
        <dbReference type="Rhea" id="RHEA:43744"/>
        <dbReference type="Rhea" id="RHEA-COMP:10625"/>
        <dbReference type="Rhea" id="RHEA-COMP:10670"/>
        <dbReference type="ChEBI" id="CHEBI:15378"/>
        <dbReference type="ChEBI" id="CHEBI:30616"/>
        <dbReference type="ChEBI" id="CHEBI:32551"/>
        <dbReference type="ChEBI" id="CHEBI:33019"/>
        <dbReference type="ChEBI" id="CHEBI:82748"/>
        <dbReference type="ChEBI" id="CHEBI:83665"/>
        <dbReference type="ChEBI" id="CHEBI:456215"/>
        <dbReference type="EC" id="6.3.4.19"/>
    </reaction>
</comment>
<evidence type="ECO:0000259" key="9">
    <source>
        <dbReference type="SMART" id="SM00977"/>
    </source>
</evidence>